<keyword evidence="14" id="KW-0175">Coiled coil</keyword>
<keyword evidence="11" id="KW-0832">Ubl conjugation</keyword>
<feature type="compositionally biased region" description="Low complexity" evidence="21">
    <location>
        <begin position="239"/>
        <end position="251"/>
    </location>
</feature>
<dbReference type="AlphaFoldDB" id="A0A210PLU1"/>
<reference evidence="23 24" key="1">
    <citation type="journal article" date="2017" name="Nat. Ecol. Evol.">
        <title>Scallop genome provides insights into evolution of bilaterian karyotype and development.</title>
        <authorList>
            <person name="Wang S."/>
            <person name="Zhang J."/>
            <person name="Jiao W."/>
            <person name="Li J."/>
            <person name="Xun X."/>
            <person name="Sun Y."/>
            <person name="Guo X."/>
            <person name="Huan P."/>
            <person name="Dong B."/>
            <person name="Zhang L."/>
            <person name="Hu X."/>
            <person name="Sun X."/>
            <person name="Wang J."/>
            <person name="Zhao C."/>
            <person name="Wang Y."/>
            <person name="Wang D."/>
            <person name="Huang X."/>
            <person name="Wang R."/>
            <person name="Lv J."/>
            <person name="Li Y."/>
            <person name="Zhang Z."/>
            <person name="Liu B."/>
            <person name="Lu W."/>
            <person name="Hui Y."/>
            <person name="Liang J."/>
            <person name="Zhou Z."/>
            <person name="Hou R."/>
            <person name="Li X."/>
            <person name="Liu Y."/>
            <person name="Li H."/>
            <person name="Ning X."/>
            <person name="Lin Y."/>
            <person name="Zhao L."/>
            <person name="Xing Q."/>
            <person name="Dou J."/>
            <person name="Li Y."/>
            <person name="Mao J."/>
            <person name="Guo H."/>
            <person name="Dou H."/>
            <person name="Li T."/>
            <person name="Mu C."/>
            <person name="Jiang W."/>
            <person name="Fu Q."/>
            <person name="Fu X."/>
            <person name="Miao Y."/>
            <person name="Liu J."/>
            <person name="Yu Q."/>
            <person name="Li R."/>
            <person name="Liao H."/>
            <person name="Li X."/>
            <person name="Kong Y."/>
            <person name="Jiang Z."/>
            <person name="Chourrout D."/>
            <person name="Li R."/>
            <person name="Bao Z."/>
        </authorList>
    </citation>
    <scope>NUCLEOTIDE SEQUENCE [LARGE SCALE GENOMIC DNA]</scope>
    <source>
        <strain evidence="23 24">PY_sf001</strain>
    </source>
</reference>
<evidence type="ECO:0000256" key="17">
    <source>
        <dbReference type="ARBA" id="ARBA00059578"/>
    </source>
</evidence>
<comment type="function">
    <text evidence="17">Essential component of the NELF complex, a complex that negatively regulates the elongation of transcription by RNA polymerase II. The NELF complex, which acts via an association with the DSIF complex and causes transcriptional pausing, is counteracted by the P-TEFb kinase complex. Provides the strongest RNA binding activity of the NELF complex and may initially recruit the NELF complex to RNA.</text>
</comment>
<dbReference type="InterPro" id="IPR000504">
    <property type="entry name" value="RRM_dom"/>
</dbReference>
<evidence type="ECO:0000313" key="23">
    <source>
        <dbReference type="EMBL" id="OWF37470.1"/>
    </source>
</evidence>
<keyword evidence="10" id="KW-0013">ADP-ribosylation</keyword>
<evidence type="ECO:0000259" key="22">
    <source>
        <dbReference type="PROSITE" id="PS50102"/>
    </source>
</evidence>
<dbReference type="Pfam" id="PF00076">
    <property type="entry name" value="RRM_1"/>
    <property type="match status" value="1"/>
</dbReference>
<dbReference type="GO" id="GO:0005694">
    <property type="term" value="C:chromosome"/>
    <property type="evidence" value="ECO:0007669"/>
    <property type="project" value="UniProtKB-SubCell"/>
</dbReference>
<evidence type="ECO:0000313" key="24">
    <source>
        <dbReference type="Proteomes" id="UP000242188"/>
    </source>
</evidence>
<name>A0A210PLU1_MIZYE</name>
<comment type="similarity">
    <text evidence="3">Belongs to the RRM NELF-E family.</text>
</comment>
<protein>
    <recommendedName>
        <fullName evidence="4">Negative elongation factor E</fullName>
    </recommendedName>
    <alternativeName>
        <fullName evidence="19">RNA-binding protein RD</fullName>
    </alternativeName>
</protein>
<feature type="domain" description="RRM" evidence="22">
    <location>
        <begin position="158"/>
        <end position="228"/>
    </location>
</feature>
<evidence type="ECO:0000256" key="10">
    <source>
        <dbReference type="ARBA" id="ARBA00022765"/>
    </source>
</evidence>
<feature type="region of interest" description="Disordered" evidence="21">
    <location>
        <begin position="229"/>
        <end position="271"/>
    </location>
</feature>
<evidence type="ECO:0000256" key="9">
    <source>
        <dbReference type="ARBA" id="ARBA00022737"/>
    </source>
</evidence>
<evidence type="ECO:0000256" key="13">
    <source>
        <dbReference type="ARBA" id="ARBA00023015"/>
    </source>
</evidence>
<dbReference type="OrthoDB" id="378874at2759"/>
<comment type="caution">
    <text evidence="23">The sequence shown here is derived from an EMBL/GenBank/DDBJ whole genome shotgun (WGS) entry which is preliminary data.</text>
</comment>
<dbReference type="SMART" id="SM00360">
    <property type="entry name" value="RRM"/>
    <property type="match status" value="1"/>
</dbReference>
<comment type="subunit">
    <text evidence="18">The NELF complex is composed of NELFA, NELFB, NELFCD and NELFE. Interacts with NELFB.</text>
</comment>
<keyword evidence="16" id="KW-0539">Nucleus</keyword>
<dbReference type="EMBL" id="NEDP02005589">
    <property type="protein sequence ID" value="OWF37470.1"/>
    <property type="molecule type" value="Genomic_DNA"/>
</dbReference>
<evidence type="ECO:0000256" key="2">
    <source>
        <dbReference type="ARBA" id="ARBA00004286"/>
    </source>
</evidence>
<dbReference type="GO" id="GO:0034244">
    <property type="term" value="P:negative regulation of transcription elongation by RNA polymerase II"/>
    <property type="evidence" value="ECO:0007669"/>
    <property type="project" value="TreeGrafter"/>
</dbReference>
<dbReference type="InterPro" id="IPR034637">
    <property type="entry name" value="NELFE_RRM"/>
</dbReference>
<feature type="region of interest" description="Disordered" evidence="21">
    <location>
        <begin position="34"/>
        <end position="67"/>
    </location>
</feature>
<dbReference type="GO" id="GO:0003746">
    <property type="term" value="F:translation elongation factor activity"/>
    <property type="evidence" value="ECO:0007669"/>
    <property type="project" value="UniProtKB-KW"/>
</dbReference>
<evidence type="ECO:0000256" key="7">
    <source>
        <dbReference type="ARBA" id="ARBA00022499"/>
    </source>
</evidence>
<dbReference type="GO" id="GO:0003723">
    <property type="term" value="F:RNA binding"/>
    <property type="evidence" value="ECO:0007669"/>
    <property type="project" value="UniProtKB-UniRule"/>
</dbReference>
<keyword evidence="9" id="KW-0677">Repeat</keyword>
<evidence type="ECO:0000256" key="11">
    <source>
        <dbReference type="ARBA" id="ARBA00022843"/>
    </source>
</evidence>
<keyword evidence="6" id="KW-0678">Repressor</keyword>
<evidence type="ECO:0000256" key="20">
    <source>
        <dbReference type="PROSITE-ProRule" id="PRU00176"/>
    </source>
</evidence>
<sequence>MGYINFPARLTDEEEKLRQKYALLRKKKKILQALKTAKPEREVPAQQPAKRPAPESAEDAKEQAKKLLKSGAIKIASDSQDKHSFKRTKFMEKKLKDPEKTPSAVGFQPFQATHPEEEEREIRPRQKVRALYDNFVSGGFGEKKERDIRVKEPPPRGNTIYVHGHGVSEEILRKAFSNLGNVVNVNMEKDKNVGFVTFEKMESADSAISEVNNAMIDGVQLRVSMARRQPSFEQATDPSTTSWSSIAASSSQKGSHKDKRAMVTYDEQDIF</sequence>
<keyword evidence="23" id="KW-0648">Protein biosynthesis</keyword>
<evidence type="ECO:0000256" key="21">
    <source>
        <dbReference type="SAM" id="MobiDB-lite"/>
    </source>
</evidence>
<keyword evidence="7" id="KW-1017">Isopeptide bond</keyword>
<evidence type="ECO:0000256" key="15">
    <source>
        <dbReference type="ARBA" id="ARBA00023163"/>
    </source>
</evidence>
<dbReference type="PANTHER" id="PTHR17250:SF0">
    <property type="entry name" value="NEGATIVE ELONGATION FACTOR E"/>
    <property type="match status" value="1"/>
</dbReference>
<evidence type="ECO:0000256" key="1">
    <source>
        <dbReference type="ARBA" id="ARBA00004123"/>
    </source>
</evidence>
<evidence type="ECO:0000256" key="16">
    <source>
        <dbReference type="ARBA" id="ARBA00023242"/>
    </source>
</evidence>
<keyword evidence="8" id="KW-0597">Phosphoprotein</keyword>
<dbReference type="PROSITE" id="PS50102">
    <property type="entry name" value="RRM"/>
    <property type="match status" value="1"/>
</dbReference>
<dbReference type="InterPro" id="IPR035979">
    <property type="entry name" value="RBD_domain_sf"/>
</dbReference>
<evidence type="ECO:0000256" key="19">
    <source>
        <dbReference type="ARBA" id="ARBA00077512"/>
    </source>
</evidence>
<accession>A0A210PLU1</accession>
<dbReference type="InterPro" id="IPR012677">
    <property type="entry name" value="Nucleotide-bd_a/b_plait_sf"/>
</dbReference>
<keyword evidence="24" id="KW-1185">Reference proteome</keyword>
<keyword evidence="15" id="KW-0804">Transcription</keyword>
<keyword evidence="5" id="KW-0158">Chromosome</keyword>
<evidence type="ECO:0000256" key="12">
    <source>
        <dbReference type="ARBA" id="ARBA00022884"/>
    </source>
</evidence>
<evidence type="ECO:0000256" key="18">
    <source>
        <dbReference type="ARBA" id="ARBA00063939"/>
    </source>
</evidence>
<dbReference type="Proteomes" id="UP000242188">
    <property type="component" value="Unassembled WGS sequence"/>
</dbReference>
<proteinExistence type="inferred from homology"/>
<dbReference type="PANTHER" id="PTHR17250">
    <property type="entry name" value="NEGATIVE ELONGATION FACTOR E"/>
    <property type="match status" value="1"/>
</dbReference>
<dbReference type="Gene3D" id="3.30.70.330">
    <property type="match status" value="1"/>
</dbReference>
<keyword evidence="23" id="KW-0251">Elongation factor</keyword>
<dbReference type="SUPFAM" id="SSF54928">
    <property type="entry name" value="RNA-binding domain, RBD"/>
    <property type="match status" value="1"/>
</dbReference>
<evidence type="ECO:0000256" key="5">
    <source>
        <dbReference type="ARBA" id="ARBA00022454"/>
    </source>
</evidence>
<dbReference type="FunFam" id="3.30.70.330:FF:000188">
    <property type="entry name" value="Negative elongation factor complex member E"/>
    <property type="match status" value="1"/>
</dbReference>
<keyword evidence="13" id="KW-0805">Transcription regulation</keyword>
<gene>
    <name evidence="23" type="ORF">KP79_PYT04690</name>
</gene>
<evidence type="ECO:0000256" key="14">
    <source>
        <dbReference type="ARBA" id="ARBA00023054"/>
    </source>
</evidence>
<dbReference type="GO" id="GO:0032021">
    <property type="term" value="C:NELF complex"/>
    <property type="evidence" value="ECO:0007669"/>
    <property type="project" value="InterPro"/>
</dbReference>
<evidence type="ECO:0000256" key="6">
    <source>
        <dbReference type="ARBA" id="ARBA00022491"/>
    </source>
</evidence>
<dbReference type="InterPro" id="IPR033102">
    <property type="entry name" value="NELFE"/>
</dbReference>
<keyword evidence="12 20" id="KW-0694">RNA-binding</keyword>
<dbReference type="STRING" id="6573.A0A210PLU1"/>
<comment type="subcellular location">
    <subcellularLocation>
        <location evidence="2">Chromosome</location>
    </subcellularLocation>
    <subcellularLocation>
        <location evidence="1">Nucleus</location>
    </subcellularLocation>
</comment>
<evidence type="ECO:0000256" key="4">
    <source>
        <dbReference type="ARBA" id="ARBA00014464"/>
    </source>
</evidence>
<organism evidence="23 24">
    <name type="scientific">Mizuhopecten yessoensis</name>
    <name type="common">Japanese scallop</name>
    <name type="synonym">Patinopecten yessoensis</name>
    <dbReference type="NCBI Taxonomy" id="6573"/>
    <lineage>
        <taxon>Eukaryota</taxon>
        <taxon>Metazoa</taxon>
        <taxon>Spiralia</taxon>
        <taxon>Lophotrochozoa</taxon>
        <taxon>Mollusca</taxon>
        <taxon>Bivalvia</taxon>
        <taxon>Autobranchia</taxon>
        <taxon>Pteriomorphia</taxon>
        <taxon>Pectinida</taxon>
        <taxon>Pectinoidea</taxon>
        <taxon>Pectinidae</taxon>
        <taxon>Mizuhopecten</taxon>
    </lineage>
</organism>
<dbReference type="CDD" id="cd12305">
    <property type="entry name" value="RRM_NELFE"/>
    <property type="match status" value="1"/>
</dbReference>
<evidence type="ECO:0000256" key="3">
    <source>
        <dbReference type="ARBA" id="ARBA00006120"/>
    </source>
</evidence>
<evidence type="ECO:0000256" key="8">
    <source>
        <dbReference type="ARBA" id="ARBA00022553"/>
    </source>
</evidence>